<sequence length="187" mass="21099">MVQICAETLTLEQFLQQPETRPIREYRDGVILEKPMPEGKHSTIQTELATAINMALKPPKIARAWSELRCTFGGKSIVPDISVVVWERIPRDMDGKIANSFEIAPDWAIEIVSPDQGQTAIVKKILRSLDYGTQMGWLIDPQEETLFTYAPHQQPQCYDEPGQVISVPSFASPFQLTVAQLFAWLVD</sequence>
<evidence type="ECO:0000313" key="3">
    <source>
        <dbReference type="Proteomes" id="UP001235303"/>
    </source>
</evidence>
<feature type="domain" description="Putative restriction endonuclease" evidence="1">
    <location>
        <begin position="11"/>
        <end position="179"/>
    </location>
</feature>
<keyword evidence="2" id="KW-0540">Nuclease</keyword>
<keyword evidence="2" id="KW-0255">Endonuclease</keyword>
<keyword evidence="3" id="KW-1185">Reference proteome</keyword>
<keyword evidence="2" id="KW-0378">Hydrolase</keyword>
<dbReference type="Pfam" id="PF05685">
    <property type="entry name" value="Uma2"/>
    <property type="match status" value="1"/>
</dbReference>
<dbReference type="InterPro" id="IPR011335">
    <property type="entry name" value="Restrct_endonuc-II-like"/>
</dbReference>
<gene>
    <name evidence="2" type="ORF">PMG71_03615</name>
</gene>
<dbReference type="CDD" id="cd06260">
    <property type="entry name" value="DUF820-like"/>
    <property type="match status" value="1"/>
</dbReference>
<dbReference type="SUPFAM" id="SSF52980">
    <property type="entry name" value="Restriction endonuclease-like"/>
    <property type="match status" value="1"/>
</dbReference>
<dbReference type="RefSeq" id="WP_283752275.1">
    <property type="nucleotide sequence ID" value="NZ_JAQOSP010000024.1"/>
</dbReference>
<dbReference type="EMBL" id="JAQOSP010000024">
    <property type="protein sequence ID" value="MDJ1168511.1"/>
    <property type="molecule type" value="Genomic_DNA"/>
</dbReference>
<protein>
    <submittedName>
        <fullName evidence="2">Uma2 family endonuclease</fullName>
    </submittedName>
</protein>
<dbReference type="PANTHER" id="PTHR34107:SF8">
    <property type="entry name" value="UNIDENTIFIED OPEN READING FRAME"/>
    <property type="match status" value="1"/>
</dbReference>
<dbReference type="Gene3D" id="3.90.1570.10">
    <property type="entry name" value="tt1808, chain A"/>
    <property type="match status" value="1"/>
</dbReference>
<evidence type="ECO:0000259" key="1">
    <source>
        <dbReference type="Pfam" id="PF05685"/>
    </source>
</evidence>
<accession>A0ABT7ANN3</accession>
<dbReference type="Proteomes" id="UP001235303">
    <property type="component" value="Unassembled WGS sequence"/>
</dbReference>
<dbReference type="GO" id="GO:0004519">
    <property type="term" value="F:endonuclease activity"/>
    <property type="evidence" value="ECO:0007669"/>
    <property type="project" value="UniProtKB-KW"/>
</dbReference>
<dbReference type="InterPro" id="IPR012296">
    <property type="entry name" value="Nuclease_put_TT1808"/>
</dbReference>
<dbReference type="PANTHER" id="PTHR34107">
    <property type="entry name" value="SLL0198 PROTEIN-RELATED"/>
    <property type="match status" value="1"/>
</dbReference>
<dbReference type="InterPro" id="IPR008538">
    <property type="entry name" value="Uma2"/>
</dbReference>
<name>A0ABT7ANN3_9CYAN</name>
<evidence type="ECO:0000313" key="2">
    <source>
        <dbReference type="EMBL" id="MDJ1168511.1"/>
    </source>
</evidence>
<proteinExistence type="predicted"/>
<comment type="caution">
    <text evidence="2">The sequence shown here is derived from an EMBL/GenBank/DDBJ whole genome shotgun (WGS) entry which is preliminary data.</text>
</comment>
<organism evidence="2 3">
    <name type="scientific">Roseofilum acuticapitatum BLCC-M154</name>
    <dbReference type="NCBI Taxonomy" id="3022444"/>
    <lineage>
        <taxon>Bacteria</taxon>
        <taxon>Bacillati</taxon>
        <taxon>Cyanobacteriota</taxon>
        <taxon>Cyanophyceae</taxon>
        <taxon>Desertifilales</taxon>
        <taxon>Desertifilaceae</taxon>
        <taxon>Roseofilum</taxon>
        <taxon>Roseofilum acuticapitatum</taxon>
    </lineage>
</organism>
<reference evidence="2 3" key="1">
    <citation type="submission" date="2023-01" db="EMBL/GenBank/DDBJ databases">
        <title>Novel diversity within Roseofilum (Cyanobacteria; Desertifilaceae) from marine benthic mats with descriptions of four novel species.</title>
        <authorList>
            <person name="Wang Y."/>
            <person name="Berthold D.E."/>
            <person name="Hu J."/>
            <person name="Lefler F.W."/>
            <person name="Laughinghouse H.D. IV."/>
        </authorList>
    </citation>
    <scope>NUCLEOTIDE SEQUENCE [LARGE SCALE GENOMIC DNA]</scope>
    <source>
        <strain evidence="2 3">BLCC-M154</strain>
    </source>
</reference>